<dbReference type="EMBL" id="CAEZST010000006">
    <property type="protein sequence ID" value="CAB4544372.1"/>
    <property type="molecule type" value="Genomic_DNA"/>
</dbReference>
<gene>
    <name evidence="9" type="ORF">UFOPK1503_00496</name>
    <name evidence="10" type="ORF">UFOPK1693_00411</name>
</gene>
<evidence type="ECO:0000256" key="7">
    <source>
        <dbReference type="ARBA" id="ARBA00035585"/>
    </source>
</evidence>
<evidence type="ECO:0000256" key="8">
    <source>
        <dbReference type="SAM" id="Phobius"/>
    </source>
</evidence>
<comment type="similarity">
    <text evidence="6">Belongs to the fluoride channel Fluc/FEX (TC 1.A.43) family.</text>
</comment>
<dbReference type="GO" id="GO:0005886">
    <property type="term" value="C:plasma membrane"/>
    <property type="evidence" value="ECO:0007669"/>
    <property type="project" value="UniProtKB-SubCell"/>
</dbReference>
<accession>A0A6J6BZ54</accession>
<keyword evidence="5 8" id="KW-0472">Membrane</keyword>
<evidence type="ECO:0000313" key="9">
    <source>
        <dbReference type="EMBL" id="CAB4544372.1"/>
    </source>
</evidence>
<reference evidence="9" key="1">
    <citation type="submission" date="2020-05" db="EMBL/GenBank/DDBJ databases">
        <authorList>
            <person name="Chiriac C."/>
            <person name="Salcher M."/>
            <person name="Ghai R."/>
            <person name="Kavagutti S V."/>
        </authorList>
    </citation>
    <scope>NUCLEOTIDE SEQUENCE</scope>
</reference>
<feature type="transmembrane region" description="Helical" evidence="8">
    <location>
        <begin position="89"/>
        <end position="111"/>
    </location>
</feature>
<name>A0A6J6BZ54_9ZZZZ</name>
<feature type="transmembrane region" description="Helical" evidence="8">
    <location>
        <begin position="56"/>
        <end position="77"/>
    </location>
</feature>
<comment type="catalytic activity">
    <reaction evidence="7">
        <text>fluoride(in) = fluoride(out)</text>
        <dbReference type="Rhea" id="RHEA:76159"/>
        <dbReference type="ChEBI" id="CHEBI:17051"/>
    </reaction>
    <physiologicalReaction direction="left-to-right" evidence="7">
        <dbReference type="Rhea" id="RHEA:76160"/>
    </physiologicalReaction>
</comment>
<dbReference type="Pfam" id="PF02537">
    <property type="entry name" value="CRCB"/>
    <property type="match status" value="1"/>
</dbReference>
<evidence type="ECO:0000256" key="6">
    <source>
        <dbReference type="ARBA" id="ARBA00035120"/>
    </source>
</evidence>
<comment type="subcellular location">
    <subcellularLocation>
        <location evidence="1">Cell membrane</location>
        <topology evidence="1">Multi-pass membrane protein</topology>
    </subcellularLocation>
</comment>
<evidence type="ECO:0000256" key="5">
    <source>
        <dbReference type="ARBA" id="ARBA00023136"/>
    </source>
</evidence>
<evidence type="ECO:0000256" key="3">
    <source>
        <dbReference type="ARBA" id="ARBA00022692"/>
    </source>
</evidence>
<protein>
    <submittedName>
        <fullName evidence="9">Unannotated protein</fullName>
    </submittedName>
</protein>
<sequence length="114" mass="12300">MSDLMITLAIGGAGGVGAVLRWLIIRWQGVLPFGLFAVNILAGAIAGYIYTHNWTFDMILIASIGLAGGLSTFAGVAKDAFEYYHRGRLAQMSLTLAINILMPILAMRLVMWAL</sequence>
<dbReference type="InterPro" id="IPR003691">
    <property type="entry name" value="FluC"/>
</dbReference>
<keyword evidence="2" id="KW-1003">Cell membrane</keyword>
<keyword evidence="3 8" id="KW-0812">Transmembrane</keyword>
<proteinExistence type="inferred from homology"/>
<organism evidence="9">
    <name type="scientific">freshwater metagenome</name>
    <dbReference type="NCBI Taxonomy" id="449393"/>
    <lineage>
        <taxon>unclassified sequences</taxon>
        <taxon>metagenomes</taxon>
        <taxon>ecological metagenomes</taxon>
    </lineage>
</organism>
<evidence type="ECO:0000256" key="2">
    <source>
        <dbReference type="ARBA" id="ARBA00022475"/>
    </source>
</evidence>
<dbReference type="AlphaFoldDB" id="A0A6J6BZ54"/>
<evidence type="ECO:0000256" key="4">
    <source>
        <dbReference type="ARBA" id="ARBA00022989"/>
    </source>
</evidence>
<dbReference type="EMBL" id="CAEZTO010000003">
    <property type="protein sequence ID" value="CAB4566854.1"/>
    <property type="molecule type" value="Genomic_DNA"/>
</dbReference>
<keyword evidence="4 8" id="KW-1133">Transmembrane helix</keyword>
<evidence type="ECO:0000256" key="1">
    <source>
        <dbReference type="ARBA" id="ARBA00004651"/>
    </source>
</evidence>
<feature type="transmembrane region" description="Helical" evidence="8">
    <location>
        <begin position="31"/>
        <end position="50"/>
    </location>
</feature>
<evidence type="ECO:0000313" key="10">
    <source>
        <dbReference type="EMBL" id="CAB4566854.1"/>
    </source>
</evidence>
<feature type="transmembrane region" description="Helical" evidence="8">
    <location>
        <begin position="6"/>
        <end position="24"/>
    </location>
</feature>